<evidence type="ECO:0000256" key="1">
    <source>
        <dbReference type="ARBA" id="ARBA00007409"/>
    </source>
</evidence>
<dbReference type="Pfam" id="PF00043">
    <property type="entry name" value="GST_C"/>
    <property type="match status" value="1"/>
</dbReference>
<evidence type="ECO:0000256" key="4">
    <source>
        <dbReference type="ARBA" id="ARBA00047960"/>
    </source>
</evidence>
<keyword evidence="3 7" id="KW-0808">Transferase</keyword>
<dbReference type="PROSITE" id="PS50405">
    <property type="entry name" value="GST_CTER"/>
    <property type="match status" value="1"/>
</dbReference>
<dbReference type="EC" id="2.5.1.18" evidence="2"/>
<name>A0A2V1EDW1_9PLEO</name>
<proteinExistence type="inferred from homology"/>
<organism evidence="7 8">
    <name type="scientific">Periconia macrospinosa</name>
    <dbReference type="NCBI Taxonomy" id="97972"/>
    <lineage>
        <taxon>Eukaryota</taxon>
        <taxon>Fungi</taxon>
        <taxon>Dikarya</taxon>
        <taxon>Ascomycota</taxon>
        <taxon>Pezizomycotina</taxon>
        <taxon>Dothideomycetes</taxon>
        <taxon>Pleosporomycetidae</taxon>
        <taxon>Pleosporales</taxon>
        <taxon>Massarineae</taxon>
        <taxon>Periconiaceae</taxon>
        <taxon>Periconia</taxon>
    </lineage>
</organism>
<evidence type="ECO:0000313" key="7">
    <source>
        <dbReference type="EMBL" id="PVI08312.1"/>
    </source>
</evidence>
<dbReference type="PANTHER" id="PTHR44051:SF20">
    <property type="entry name" value="GLUTATHIONE TRANSFERASE 1 (EUROFUNG)"/>
    <property type="match status" value="1"/>
</dbReference>
<dbReference type="PROSITE" id="PS50404">
    <property type="entry name" value="GST_NTER"/>
    <property type="match status" value="1"/>
</dbReference>
<gene>
    <name evidence="7" type="ORF">DM02DRAFT_578356</name>
</gene>
<protein>
    <recommendedName>
        <fullName evidence="2">glutathione transferase</fullName>
        <ecNumber evidence="2">2.5.1.18</ecNumber>
    </recommendedName>
</protein>
<dbReference type="AlphaFoldDB" id="A0A2V1EDW1"/>
<dbReference type="InterPro" id="IPR036282">
    <property type="entry name" value="Glutathione-S-Trfase_C_sf"/>
</dbReference>
<dbReference type="SFLD" id="SFLDS00019">
    <property type="entry name" value="Glutathione_Transferase_(cytos"/>
    <property type="match status" value="1"/>
</dbReference>
<dbReference type="EMBL" id="KZ805300">
    <property type="protein sequence ID" value="PVI08312.1"/>
    <property type="molecule type" value="Genomic_DNA"/>
</dbReference>
<dbReference type="SFLD" id="SFLDG00358">
    <property type="entry name" value="Main_(cytGST)"/>
    <property type="match status" value="1"/>
</dbReference>
<accession>A0A2V1EDW1</accession>
<dbReference type="SUPFAM" id="SSF47616">
    <property type="entry name" value="GST C-terminal domain-like"/>
    <property type="match status" value="1"/>
</dbReference>
<dbReference type="InterPro" id="IPR040079">
    <property type="entry name" value="Glutathione_S-Trfase"/>
</dbReference>
<dbReference type="OrthoDB" id="422574at2759"/>
<dbReference type="InterPro" id="IPR004045">
    <property type="entry name" value="Glutathione_S-Trfase_N"/>
</dbReference>
<dbReference type="STRING" id="97972.A0A2V1EDW1"/>
<dbReference type="Pfam" id="PF13417">
    <property type="entry name" value="GST_N_3"/>
    <property type="match status" value="1"/>
</dbReference>
<dbReference type="InterPro" id="IPR010987">
    <property type="entry name" value="Glutathione-S-Trfase_C-like"/>
</dbReference>
<dbReference type="Proteomes" id="UP000244855">
    <property type="component" value="Unassembled WGS sequence"/>
</dbReference>
<dbReference type="GO" id="GO:0004364">
    <property type="term" value="F:glutathione transferase activity"/>
    <property type="evidence" value="ECO:0007669"/>
    <property type="project" value="UniProtKB-EC"/>
</dbReference>
<dbReference type="Gene3D" id="1.20.1050.130">
    <property type="match status" value="1"/>
</dbReference>
<comment type="similarity">
    <text evidence="1">Belongs to the GST superfamily.</text>
</comment>
<dbReference type="InterPro" id="IPR036249">
    <property type="entry name" value="Thioredoxin-like_sf"/>
</dbReference>
<reference evidence="7 8" key="1">
    <citation type="journal article" date="2018" name="Sci. Rep.">
        <title>Comparative genomics provides insights into the lifestyle and reveals functional heterogeneity of dark septate endophytic fungi.</title>
        <authorList>
            <person name="Knapp D.G."/>
            <person name="Nemeth J.B."/>
            <person name="Barry K."/>
            <person name="Hainaut M."/>
            <person name="Henrissat B."/>
            <person name="Johnson J."/>
            <person name="Kuo A."/>
            <person name="Lim J.H.P."/>
            <person name="Lipzen A."/>
            <person name="Nolan M."/>
            <person name="Ohm R.A."/>
            <person name="Tamas L."/>
            <person name="Grigoriev I.V."/>
            <person name="Spatafora J.W."/>
            <person name="Nagy L.G."/>
            <person name="Kovacs G.M."/>
        </authorList>
    </citation>
    <scope>NUCLEOTIDE SEQUENCE [LARGE SCALE GENOMIC DNA]</scope>
    <source>
        <strain evidence="7 8">DSE2036</strain>
    </source>
</reference>
<comment type="catalytic activity">
    <reaction evidence="4">
        <text>RX + glutathione = an S-substituted glutathione + a halide anion + H(+)</text>
        <dbReference type="Rhea" id="RHEA:16437"/>
        <dbReference type="ChEBI" id="CHEBI:15378"/>
        <dbReference type="ChEBI" id="CHEBI:16042"/>
        <dbReference type="ChEBI" id="CHEBI:17792"/>
        <dbReference type="ChEBI" id="CHEBI:57925"/>
        <dbReference type="ChEBI" id="CHEBI:90779"/>
        <dbReference type="EC" id="2.5.1.18"/>
    </reaction>
</comment>
<evidence type="ECO:0000256" key="2">
    <source>
        <dbReference type="ARBA" id="ARBA00012452"/>
    </source>
</evidence>
<dbReference type="PANTHER" id="PTHR44051">
    <property type="entry name" value="GLUTATHIONE S-TRANSFERASE-RELATED"/>
    <property type="match status" value="1"/>
</dbReference>
<feature type="domain" description="GST C-terminal" evidence="6">
    <location>
        <begin position="91"/>
        <end position="238"/>
    </location>
</feature>
<evidence type="ECO:0000259" key="5">
    <source>
        <dbReference type="PROSITE" id="PS50404"/>
    </source>
</evidence>
<keyword evidence="8" id="KW-1185">Reference proteome</keyword>
<dbReference type="InterPro" id="IPR004046">
    <property type="entry name" value="GST_C"/>
</dbReference>
<dbReference type="SFLD" id="SFLDG01151">
    <property type="entry name" value="Main.2:_Nu-like"/>
    <property type="match status" value="1"/>
</dbReference>
<evidence type="ECO:0000313" key="8">
    <source>
        <dbReference type="Proteomes" id="UP000244855"/>
    </source>
</evidence>
<feature type="domain" description="GST N-terminal" evidence="5">
    <location>
        <begin position="4"/>
        <end position="85"/>
    </location>
</feature>
<sequence length="240" mass="27470">MLPKPIKIWVSSAGPNPWKPVIICEELGLEVELELLSWKGLSSPEFKNVNPNGKVPVMYDPNTDIQIWESGAIVIYLIDQYDTEKKLTYTTLPEKAAQYQWIMFQMSQQGPYFGQLNWFRVLHAEKLPSAIDRYERQANRILGVLDDALKDKDWLVGEKCTYVDLSYFMWNCVVAMTYPPEENPVSNFKNVTAWHERMASREAVKKVLATREDMMKADGLGADGLPTDISLAELATKFNQ</sequence>
<evidence type="ECO:0000259" key="6">
    <source>
        <dbReference type="PROSITE" id="PS50405"/>
    </source>
</evidence>
<evidence type="ECO:0000256" key="3">
    <source>
        <dbReference type="ARBA" id="ARBA00022679"/>
    </source>
</evidence>
<dbReference type="SUPFAM" id="SSF52833">
    <property type="entry name" value="Thioredoxin-like"/>
    <property type="match status" value="1"/>
</dbReference>